<reference evidence="2" key="1">
    <citation type="submission" date="2021-10" db="EMBL/GenBank/DDBJ databases">
        <title>Melipona bicolor Genome sequencing and assembly.</title>
        <authorList>
            <person name="Araujo N.S."/>
            <person name="Arias M.C."/>
        </authorList>
    </citation>
    <scope>NUCLEOTIDE SEQUENCE</scope>
    <source>
        <strain evidence="2">USP_2M_L1-L4_2017</strain>
        <tissue evidence="2">Whole body</tissue>
    </source>
</reference>
<dbReference type="AlphaFoldDB" id="A0AA40KGE4"/>
<proteinExistence type="predicted"/>
<name>A0AA40KGE4_9HYME</name>
<gene>
    <name evidence="2" type="ORF">K0M31_013474</name>
</gene>
<dbReference type="Proteomes" id="UP001177670">
    <property type="component" value="Unassembled WGS sequence"/>
</dbReference>
<sequence length="110" mass="12049">MGEGWGLWVPIRLIRRYDGRLLGSRPRTHALIAAAVLSGRRWPTSSSVERSHGNARGLGPGGRGCLSAVTTQQQQQQQQISRSSERNQVGISRDTVALLEEPLPSRTSSF</sequence>
<evidence type="ECO:0000313" key="3">
    <source>
        <dbReference type="Proteomes" id="UP001177670"/>
    </source>
</evidence>
<dbReference type="EMBL" id="JAHYIQ010000037">
    <property type="protein sequence ID" value="KAK1119285.1"/>
    <property type="molecule type" value="Genomic_DNA"/>
</dbReference>
<organism evidence="2 3">
    <name type="scientific">Melipona bicolor</name>
    <dbReference type="NCBI Taxonomy" id="60889"/>
    <lineage>
        <taxon>Eukaryota</taxon>
        <taxon>Metazoa</taxon>
        <taxon>Ecdysozoa</taxon>
        <taxon>Arthropoda</taxon>
        <taxon>Hexapoda</taxon>
        <taxon>Insecta</taxon>
        <taxon>Pterygota</taxon>
        <taxon>Neoptera</taxon>
        <taxon>Endopterygota</taxon>
        <taxon>Hymenoptera</taxon>
        <taxon>Apocrita</taxon>
        <taxon>Aculeata</taxon>
        <taxon>Apoidea</taxon>
        <taxon>Anthophila</taxon>
        <taxon>Apidae</taxon>
        <taxon>Melipona</taxon>
    </lineage>
</organism>
<feature type="compositionally biased region" description="Polar residues" evidence="1">
    <location>
        <begin position="80"/>
        <end position="90"/>
    </location>
</feature>
<evidence type="ECO:0000256" key="1">
    <source>
        <dbReference type="SAM" id="MobiDB-lite"/>
    </source>
</evidence>
<comment type="caution">
    <text evidence="2">The sequence shown here is derived from an EMBL/GenBank/DDBJ whole genome shotgun (WGS) entry which is preliminary data.</text>
</comment>
<protein>
    <submittedName>
        <fullName evidence="2">Uncharacterized protein</fullName>
    </submittedName>
</protein>
<evidence type="ECO:0000313" key="2">
    <source>
        <dbReference type="EMBL" id="KAK1119285.1"/>
    </source>
</evidence>
<accession>A0AA40KGE4</accession>
<keyword evidence="3" id="KW-1185">Reference proteome</keyword>
<feature type="region of interest" description="Disordered" evidence="1">
    <location>
        <begin position="43"/>
        <end position="110"/>
    </location>
</feature>